<dbReference type="InterPro" id="IPR011200">
    <property type="entry name" value="UCP012608"/>
</dbReference>
<dbReference type="AlphaFoldDB" id="A0A934R0M8"/>
<sequence length="371" mass="39799">MSDLDRIKNRLRRFAEHDAGGTSPLYEHLAAEAAADDEVAGLLAAADSEDAQPTLLLAAAHRLVQADPIHPLSRYYPSLGGFDGVDSQTWPLFREFLLERSDRVRELVSTRFTQTNEVRRATVLYPAIAMVAKQAKGPKGAVGLLEVGCSAGLLLGLASYGFHYQCDGGEQLAAGPTRTPVGLHCALELSEGATLPKLPKKLTVGAKVGLDRAPVDAADEDELAWLEACVWADQPDRIRLLRTAAAAQRKDPPELVAGDAVTGLAEAAARVPEELPLVVFTSWLLAYLPAEKRTEFVDALRGLAADRPLWWVTAEPYESALAHVLPGRDELAYSRTSQAALGVATWDGGTVQAQALALASSHGQRMTWLAG</sequence>
<gene>
    <name evidence="1" type="ORF">JHE00_31755</name>
</gene>
<reference evidence="1" key="1">
    <citation type="submission" date="2020-12" db="EMBL/GenBank/DDBJ databases">
        <title>Prauserella sp. ASG 168, a novel actinomycete isolated from cave rock.</title>
        <authorList>
            <person name="Suriyachadkun C."/>
        </authorList>
    </citation>
    <scope>NUCLEOTIDE SEQUENCE</scope>
    <source>
        <strain evidence="1">ASG 168</strain>
    </source>
</reference>
<dbReference type="Proteomes" id="UP000635245">
    <property type="component" value="Unassembled WGS sequence"/>
</dbReference>
<proteinExistence type="predicted"/>
<accession>A0A934R0M8</accession>
<comment type="caution">
    <text evidence="1">The sequence shown here is derived from an EMBL/GenBank/DDBJ whole genome shotgun (WGS) entry which is preliminary data.</text>
</comment>
<evidence type="ECO:0000313" key="2">
    <source>
        <dbReference type="Proteomes" id="UP000635245"/>
    </source>
</evidence>
<dbReference type="RefSeq" id="WP_200325329.1">
    <property type="nucleotide sequence ID" value="NZ_JAENJH010000012.1"/>
</dbReference>
<name>A0A934R0M8_9PSEU</name>
<dbReference type="EMBL" id="JAENJH010000012">
    <property type="protein sequence ID" value="MBK1788929.1"/>
    <property type="molecule type" value="Genomic_DNA"/>
</dbReference>
<evidence type="ECO:0000313" key="1">
    <source>
        <dbReference type="EMBL" id="MBK1788929.1"/>
    </source>
</evidence>
<organism evidence="1 2">
    <name type="scientific">Prauserella cavernicola</name>
    <dbReference type="NCBI Taxonomy" id="2800127"/>
    <lineage>
        <taxon>Bacteria</taxon>
        <taxon>Bacillati</taxon>
        <taxon>Actinomycetota</taxon>
        <taxon>Actinomycetes</taxon>
        <taxon>Pseudonocardiales</taxon>
        <taxon>Pseudonocardiaceae</taxon>
        <taxon>Prauserella</taxon>
    </lineage>
</organism>
<keyword evidence="2" id="KW-1185">Reference proteome</keyword>
<protein>
    <submittedName>
        <fullName evidence="1">DUF2332 domain-containing protein</fullName>
    </submittedName>
</protein>
<dbReference type="Pfam" id="PF10094">
    <property type="entry name" value="DUF2332"/>
    <property type="match status" value="1"/>
</dbReference>